<evidence type="ECO:0000256" key="2">
    <source>
        <dbReference type="ARBA" id="ARBA00004651"/>
    </source>
</evidence>
<dbReference type="GO" id="GO:0003774">
    <property type="term" value="F:cytoskeletal motor activity"/>
    <property type="evidence" value="ECO:0007669"/>
    <property type="project" value="InterPro"/>
</dbReference>
<keyword evidence="8 9" id="KW-0975">Bacterial flagellum</keyword>
<dbReference type="Pfam" id="PF08345">
    <property type="entry name" value="YscJ_FliF_C"/>
    <property type="match status" value="1"/>
</dbReference>
<dbReference type="Pfam" id="PF01514">
    <property type="entry name" value="YscJ_FliF"/>
    <property type="match status" value="1"/>
</dbReference>
<evidence type="ECO:0000259" key="12">
    <source>
        <dbReference type="Pfam" id="PF01514"/>
    </source>
</evidence>
<feature type="transmembrane region" description="Helical" evidence="11">
    <location>
        <begin position="427"/>
        <end position="447"/>
    </location>
</feature>
<keyword evidence="14" id="KW-0969">Cilium</keyword>
<dbReference type="Proteomes" id="UP000190105">
    <property type="component" value="Unassembled WGS sequence"/>
</dbReference>
<feature type="compositionally biased region" description="Polar residues" evidence="10">
    <location>
        <begin position="299"/>
        <end position="329"/>
    </location>
</feature>
<keyword evidence="7 11" id="KW-0472">Membrane</keyword>
<feature type="domain" description="Flagellar M-ring N-terminal" evidence="12">
    <location>
        <begin position="45"/>
        <end position="217"/>
    </location>
</feature>
<evidence type="ECO:0000256" key="3">
    <source>
        <dbReference type="ARBA" id="ARBA00007971"/>
    </source>
</evidence>
<dbReference type="OrthoDB" id="9807026at2"/>
<keyword evidence="4" id="KW-1003">Cell membrane</keyword>
<protein>
    <recommendedName>
        <fullName evidence="9">Flagellar M-ring protein</fullName>
    </recommendedName>
</protein>
<comment type="function">
    <text evidence="9">The M ring may be actively involved in energy transduction.</text>
</comment>
<evidence type="ECO:0000313" key="15">
    <source>
        <dbReference type="Proteomes" id="UP000190105"/>
    </source>
</evidence>
<feature type="region of interest" description="Disordered" evidence="10">
    <location>
        <begin position="292"/>
        <end position="351"/>
    </location>
</feature>
<dbReference type="InterPro" id="IPR013556">
    <property type="entry name" value="Flag_M-ring_C"/>
</dbReference>
<dbReference type="RefSeq" id="WP_078696223.1">
    <property type="nucleotide sequence ID" value="NZ_FUYH01000007.1"/>
</dbReference>
<dbReference type="STRING" id="1147123.SAMN05443428_10773"/>
<evidence type="ECO:0000256" key="8">
    <source>
        <dbReference type="ARBA" id="ARBA00023143"/>
    </source>
</evidence>
<reference evidence="15" key="1">
    <citation type="submission" date="2017-02" db="EMBL/GenBank/DDBJ databases">
        <authorList>
            <person name="Varghese N."/>
            <person name="Submissions S."/>
        </authorList>
    </citation>
    <scope>NUCLEOTIDE SEQUENCE [LARGE SCALE GENOMIC DNA]</scope>
    <source>
        <strain evidence="15">USBA 833</strain>
    </source>
</reference>
<keyword evidence="6 11" id="KW-1133">Transmembrane helix</keyword>
<gene>
    <name evidence="14" type="ORF">SAMN05443428_10773</name>
</gene>
<evidence type="ECO:0000256" key="9">
    <source>
        <dbReference type="PIRNR" id="PIRNR004862"/>
    </source>
</evidence>
<sequence length="521" mass="58606">MEKLQQVFNSLKERWKNLSKNKKIGIIIALFIILFSTIIFFAYFNRTTYSILFNNLDPQDSAKIIEKLKSEKVSYKIEGNEILVPSDKVDELRMSVLSDGYMPSSGKGWGLFDESKFGVTDTEAKVMYQRALQDELAKTIMSFDEVEKARVMLVLPDDSVFARESEKARASVALKLKGTSTLSPEQVKAIISLIASSVKNLPKENVEVVDSNMNLLSENLFDDNTSSTVSAFKQRDIEKQFENGLQSDLKKMLGEVFGYDKVSVKVNADLDFDSKQITTIKYDKDSIIRSQSKIKETSNDSTGGSAGNSPTNQNLSPQFSTNSNQSSSANREEETTNYEIGQTEEKTVKAPGEVRRMTVSVVIDGNINEMEKSQIKNIVAAATGFDENRGDNISIEGMPFNTELKDKQNEQLKLMEEQIAKEKKVKLYTTIGAATAALLALVIGVIIMRKRRSKKDEDAIQPSFDVVVGDEVIKKQNNIYEPVLNDEDDRMDIEKEIRDYASKKPEQVVEVIKTWLSEDER</sequence>
<evidence type="ECO:0000313" key="14">
    <source>
        <dbReference type="EMBL" id="SKA86334.1"/>
    </source>
</evidence>
<accession>A0A1T4X9Q5</accession>
<organism evidence="14 15">
    <name type="scientific">Caloramator quimbayensis</name>
    <dbReference type="NCBI Taxonomy" id="1147123"/>
    <lineage>
        <taxon>Bacteria</taxon>
        <taxon>Bacillati</taxon>
        <taxon>Bacillota</taxon>
        <taxon>Clostridia</taxon>
        <taxon>Eubacteriales</taxon>
        <taxon>Clostridiaceae</taxon>
        <taxon>Caloramator</taxon>
    </lineage>
</organism>
<comment type="similarity">
    <text evidence="3 9">Belongs to the FliF family.</text>
</comment>
<evidence type="ECO:0000256" key="5">
    <source>
        <dbReference type="ARBA" id="ARBA00022692"/>
    </source>
</evidence>
<evidence type="ECO:0000256" key="1">
    <source>
        <dbReference type="ARBA" id="ARBA00004117"/>
    </source>
</evidence>
<evidence type="ECO:0000256" key="4">
    <source>
        <dbReference type="ARBA" id="ARBA00022475"/>
    </source>
</evidence>
<proteinExistence type="inferred from homology"/>
<dbReference type="PANTHER" id="PTHR30046:SF0">
    <property type="entry name" value="FLAGELLAR M-RING PROTEIN"/>
    <property type="match status" value="1"/>
</dbReference>
<evidence type="ECO:0000256" key="10">
    <source>
        <dbReference type="SAM" id="MobiDB-lite"/>
    </source>
</evidence>
<dbReference type="NCBIfam" id="TIGR00206">
    <property type="entry name" value="fliF"/>
    <property type="match status" value="1"/>
</dbReference>
<dbReference type="GO" id="GO:0009431">
    <property type="term" value="C:bacterial-type flagellum basal body, MS ring"/>
    <property type="evidence" value="ECO:0007669"/>
    <property type="project" value="InterPro"/>
</dbReference>
<dbReference type="Gene3D" id="3.30.300.30">
    <property type="match status" value="1"/>
</dbReference>
<dbReference type="InterPro" id="IPR000067">
    <property type="entry name" value="FlgMring_FliF"/>
</dbReference>
<keyword evidence="5 11" id="KW-0812">Transmembrane</keyword>
<dbReference type="AlphaFoldDB" id="A0A1T4X9Q5"/>
<name>A0A1T4X9Q5_9CLOT</name>
<comment type="subcellular location">
    <subcellularLocation>
        <location evidence="1 9">Bacterial flagellum basal body</location>
    </subcellularLocation>
    <subcellularLocation>
        <location evidence="2">Cell membrane</location>
        <topology evidence="2">Multi-pass membrane protein</topology>
    </subcellularLocation>
</comment>
<dbReference type="PIRSF" id="PIRSF004862">
    <property type="entry name" value="FliF"/>
    <property type="match status" value="1"/>
</dbReference>
<dbReference type="GO" id="GO:0005886">
    <property type="term" value="C:plasma membrane"/>
    <property type="evidence" value="ECO:0007669"/>
    <property type="project" value="UniProtKB-SubCell"/>
</dbReference>
<dbReference type="PRINTS" id="PR01009">
    <property type="entry name" value="FLGMRINGFLIF"/>
</dbReference>
<dbReference type="InterPro" id="IPR043427">
    <property type="entry name" value="YscJ/FliF"/>
</dbReference>
<evidence type="ECO:0000256" key="7">
    <source>
        <dbReference type="ARBA" id="ARBA00023136"/>
    </source>
</evidence>
<feature type="transmembrane region" description="Helical" evidence="11">
    <location>
        <begin position="24"/>
        <end position="44"/>
    </location>
</feature>
<dbReference type="InterPro" id="IPR045851">
    <property type="entry name" value="AMP-bd_C_sf"/>
</dbReference>
<feature type="domain" description="Flagellar M-ring C-terminal" evidence="13">
    <location>
        <begin position="253"/>
        <end position="400"/>
    </location>
</feature>
<dbReference type="PANTHER" id="PTHR30046">
    <property type="entry name" value="FLAGELLAR M-RING PROTEIN"/>
    <property type="match status" value="1"/>
</dbReference>
<evidence type="ECO:0000259" key="13">
    <source>
        <dbReference type="Pfam" id="PF08345"/>
    </source>
</evidence>
<evidence type="ECO:0000256" key="6">
    <source>
        <dbReference type="ARBA" id="ARBA00022989"/>
    </source>
</evidence>
<dbReference type="InterPro" id="IPR006182">
    <property type="entry name" value="FliF_N_dom"/>
</dbReference>
<dbReference type="GO" id="GO:0071973">
    <property type="term" value="P:bacterial-type flagellum-dependent cell motility"/>
    <property type="evidence" value="ECO:0007669"/>
    <property type="project" value="InterPro"/>
</dbReference>
<keyword evidence="14" id="KW-0966">Cell projection</keyword>
<evidence type="ECO:0000256" key="11">
    <source>
        <dbReference type="SAM" id="Phobius"/>
    </source>
</evidence>
<keyword evidence="14" id="KW-0282">Flagellum</keyword>
<dbReference type="EMBL" id="FUYH01000007">
    <property type="protein sequence ID" value="SKA86334.1"/>
    <property type="molecule type" value="Genomic_DNA"/>
</dbReference>
<keyword evidence="15" id="KW-1185">Reference proteome</keyword>